<dbReference type="InterPro" id="IPR001789">
    <property type="entry name" value="Sig_transdc_resp-reg_receiver"/>
</dbReference>
<evidence type="ECO:0000256" key="1">
    <source>
        <dbReference type="ARBA" id="ARBA00022553"/>
    </source>
</evidence>
<dbReference type="SMART" id="SM00862">
    <property type="entry name" value="Trans_reg_C"/>
    <property type="match status" value="1"/>
</dbReference>
<name>A0A494XL88_9BACL</name>
<feature type="domain" description="Response regulatory" evidence="8">
    <location>
        <begin position="2"/>
        <end position="116"/>
    </location>
</feature>
<comment type="caution">
    <text evidence="10">The sequence shown here is derived from an EMBL/GenBank/DDBJ whole genome shotgun (WGS) entry which is preliminary data.</text>
</comment>
<protein>
    <submittedName>
        <fullName evidence="10">DNA-binding response regulator</fullName>
    </submittedName>
</protein>
<feature type="modified residue" description="4-aspartylphosphate" evidence="6">
    <location>
        <position position="51"/>
    </location>
</feature>
<gene>
    <name evidence="10" type="ORF">D7Z26_16855</name>
</gene>
<keyword evidence="3" id="KW-0805">Transcription regulation</keyword>
<dbReference type="Proteomes" id="UP000282076">
    <property type="component" value="Unassembled WGS sequence"/>
</dbReference>
<dbReference type="PROSITE" id="PS50110">
    <property type="entry name" value="RESPONSE_REGULATORY"/>
    <property type="match status" value="1"/>
</dbReference>
<dbReference type="GO" id="GO:0000156">
    <property type="term" value="F:phosphorelay response regulator activity"/>
    <property type="evidence" value="ECO:0007669"/>
    <property type="project" value="TreeGrafter"/>
</dbReference>
<keyword evidence="5" id="KW-0804">Transcription</keyword>
<evidence type="ECO:0000259" key="9">
    <source>
        <dbReference type="PROSITE" id="PS51755"/>
    </source>
</evidence>
<evidence type="ECO:0000313" key="10">
    <source>
        <dbReference type="EMBL" id="RKP51460.1"/>
    </source>
</evidence>
<dbReference type="GO" id="GO:0006355">
    <property type="term" value="P:regulation of DNA-templated transcription"/>
    <property type="evidence" value="ECO:0007669"/>
    <property type="project" value="InterPro"/>
</dbReference>
<dbReference type="EMBL" id="RBZM01000007">
    <property type="protein sequence ID" value="RKP51460.1"/>
    <property type="molecule type" value="Genomic_DNA"/>
</dbReference>
<dbReference type="SMART" id="SM00448">
    <property type="entry name" value="REC"/>
    <property type="match status" value="1"/>
</dbReference>
<dbReference type="GO" id="GO:0005829">
    <property type="term" value="C:cytosol"/>
    <property type="evidence" value="ECO:0007669"/>
    <property type="project" value="TreeGrafter"/>
</dbReference>
<keyword evidence="4 7" id="KW-0238">DNA-binding</keyword>
<keyword evidence="2" id="KW-0902">Two-component regulatory system</keyword>
<dbReference type="PANTHER" id="PTHR48111">
    <property type="entry name" value="REGULATOR OF RPOS"/>
    <property type="match status" value="1"/>
</dbReference>
<dbReference type="InterPro" id="IPR011006">
    <property type="entry name" value="CheY-like_superfamily"/>
</dbReference>
<proteinExistence type="predicted"/>
<dbReference type="PANTHER" id="PTHR48111:SF1">
    <property type="entry name" value="TWO-COMPONENT RESPONSE REGULATOR ORR33"/>
    <property type="match status" value="1"/>
</dbReference>
<organism evidence="10 11">
    <name type="scientific">Cohnella endophytica</name>
    <dbReference type="NCBI Taxonomy" id="2419778"/>
    <lineage>
        <taxon>Bacteria</taxon>
        <taxon>Bacillati</taxon>
        <taxon>Bacillota</taxon>
        <taxon>Bacilli</taxon>
        <taxon>Bacillales</taxon>
        <taxon>Paenibacillaceae</taxon>
        <taxon>Cohnella</taxon>
    </lineage>
</organism>
<feature type="DNA-binding region" description="OmpR/PhoB-type" evidence="7">
    <location>
        <begin position="124"/>
        <end position="222"/>
    </location>
</feature>
<dbReference type="RefSeq" id="WP_120978159.1">
    <property type="nucleotide sequence ID" value="NZ_RBZM01000007.1"/>
</dbReference>
<dbReference type="OrthoDB" id="9790442at2"/>
<evidence type="ECO:0000256" key="4">
    <source>
        <dbReference type="ARBA" id="ARBA00023125"/>
    </source>
</evidence>
<keyword evidence="11" id="KW-1185">Reference proteome</keyword>
<evidence type="ECO:0000256" key="6">
    <source>
        <dbReference type="PROSITE-ProRule" id="PRU00169"/>
    </source>
</evidence>
<feature type="domain" description="OmpR/PhoB-type" evidence="9">
    <location>
        <begin position="124"/>
        <end position="222"/>
    </location>
</feature>
<dbReference type="Pfam" id="PF00486">
    <property type="entry name" value="Trans_reg_C"/>
    <property type="match status" value="1"/>
</dbReference>
<dbReference type="SUPFAM" id="SSF52172">
    <property type="entry name" value="CheY-like"/>
    <property type="match status" value="1"/>
</dbReference>
<evidence type="ECO:0000256" key="2">
    <source>
        <dbReference type="ARBA" id="ARBA00023012"/>
    </source>
</evidence>
<dbReference type="CDD" id="cd00383">
    <property type="entry name" value="trans_reg_C"/>
    <property type="match status" value="1"/>
</dbReference>
<sequence length="229" mass="25827">MRILIVEDELDLQEAIADGLRIDGYAVDTCDNGETAYELLYEVNYDLVVLDLNLPQWDGLEVLAKIRDEKPELKVLILSARSSVNDKVKGLDIGANDYLAKPFDFAELEARIRNLLRRKFVQESNMLSCGAIKADLSKRIAVVNENDISLTKKEFALLEYFLLNKDRVVSQEELIEHVWDQNADSFSGAIRVHIATLRKKLKAVLNYDPIGTKIGEGYLFAVKGSDIHA</sequence>
<dbReference type="InterPro" id="IPR001867">
    <property type="entry name" value="OmpR/PhoB-type_DNA-bd"/>
</dbReference>
<dbReference type="AlphaFoldDB" id="A0A494XL88"/>
<dbReference type="PROSITE" id="PS51755">
    <property type="entry name" value="OMPR_PHOB"/>
    <property type="match status" value="1"/>
</dbReference>
<accession>A0A494XL88</accession>
<keyword evidence="1 6" id="KW-0597">Phosphoprotein</keyword>
<evidence type="ECO:0000259" key="8">
    <source>
        <dbReference type="PROSITE" id="PS50110"/>
    </source>
</evidence>
<evidence type="ECO:0000256" key="7">
    <source>
        <dbReference type="PROSITE-ProRule" id="PRU01091"/>
    </source>
</evidence>
<dbReference type="InterPro" id="IPR039420">
    <property type="entry name" value="WalR-like"/>
</dbReference>
<dbReference type="Gene3D" id="1.10.10.10">
    <property type="entry name" value="Winged helix-like DNA-binding domain superfamily/Winged helix DNA-binding domain"/>
    <property type="match status" value="1"/>
</dbReference>
<dbReference type="InterPro" id="IPR036388">
    <property type="entry name" value="WH-like_DNA-bd_sf"/>
</dbReference>
<dbReference type="Gene3D" id="3.40.50.2300">
    <property type="match status" value="1"/>
</dbReference>
<dbReference type="GO" id="GO:0000976">
    <property type="term" value="F:transcription cis-regulatory region binding"/>
    <property type="evidence" value="ECO:0007669"/>
    <property type="project" value="TreeGrafter"/>
</dbReference>
<evidence type="ECO:0000256" key="3">
    <source>
        <dbReference type="ARBA" id="ARBA00023015"/>
    </source>
</evidence>
<dbReference type="Gene3D" id="6.10.250.690">
    <property type="match status" value="1"/>
</dbReference>
<reference evidence="10 11" key="1">
    <citation type="submission" date="2018-10" db="EMBL/GenBank/DDBJ databases">
        <title>Cohnella sp. M2MS4P-1, whole genome shotgun sequence.</title>
        <authorList>
            <person name="Tuo L."/>
        </authorList>
    </citation>
    <scope>NUCLEOTIDE SEQUENCE [LARGE SCALE GENOMIC DNA]</scope>
    <source>
        <strain evidence="10 11">M2MS4P-1</strain>
    </source>
</reference>
<dbReference type="Pfam" id="PF00072">
    <property type="entry name" value="Response_reg"/>
    <property type="match status" value="1"/>
</dbReference>
<evidence type="ECO:0000256" key="5">
    <source>
        <dbReference type="ARBA" id="ARBA00023163"/>
    </source>
</evidence>
<dbReference type="GO" id="GO:0032993">
    <property type="term" value="C:protein-DNA complex"/>
    <property type="evidence" value="ECO:0007669"/>
    <property type="project" value="TreeGrafter"/>
</dbReference>
<evidence type="ECO:0000313" key="11">
    <source>
        <dbReference type="Proteomes" id="UP000282076"/>
    </source>
</evidence>